<feature type="region of interest" description="Disordered" evidence="1">
    <location>
        <begin position="332"/>
        <end position="399"/>
    </location>
</feature>
<feature type="region of interest" description="Disordered" evidence="1">
    <location>
        <begin position="56"/>
        <end position="88"/>
    </location>
</feature>
<evidence type="ECO:0000256" key="1">
    <source>
        <dbReference type="SAM" id="MobiDB-lite"/>
    </source>
</evidence>
<feature type="compositionally biased region" description="Polar residues" evidence="1">
    <location>
        <begin position="345"/>
        <end position="357"/>
    </location>
</feature>
<name>A0A9P7YM88_9HELO</name>
<dbReference type="EMBL" id="MU251413">
    <property type="protein sequence ID" value="KAG9236170.1"/>
    <property type="molecule type" value="Genomic_DNA"/>
</dbReference>
<feature type="chain" id="PRO_5040477833" description="C2H2-type domain-containing protein" evidence="2">
    <location>
        <begin position="18"/>
        <end position="448"/>
    </location>
</feature>
<dbReference type="AlphaFoldDB" id="A0A9P7YM88"/>
<evidence type="ECO:0000313" key="4">
    <source>
        <dbReference type="Proteomes" id="UP000824998"/>
    </source>
</evidence>
<protein>
    <recommendedName>
        <fullName evidence="5">C2H2-type domain-containing protein</fullName>
    </recommendedName>
</protein>
<evidence type="ECO:0000256" key="2">
    <source>
        <dbReference type="SAM" id="SignalP"/>
    </source>
</evidence>
<organism evidence="3 4">
    <name type="scientific">Amylocarpus encephaloides</name>
    <dbReference type="NCBI Taxonomy" id="45428"/>
    <lineage>
        <taxon>Eukaryota</taxon>
        <taxon>Fungi</taxon>
        <taxon>Dikarya</taxon>
        <taxon>Ascomycota</taxon>
        <taxon>Pezizomycotina</taxon>
        <taxon>Leotiomycetes</taxon>
        <taxon>Helotiales</taxon>
        <taxon>Helotiales incertae sedis</taxon>
        <taxon>Amylocarpus</taxon>
    </lineage>
</organism>
<feature type="compositionally biased region" description="Basic and acidic residues" evidence="1">
    <location>
        <begin position="57"/>
        <end position="81"/>
    </location>
</feature>
<proteinExistence type="predicted"/>
<dbReference type="OrthoDB" id="5412071at2759"/>
<evidence type="ECO:0008006" key="5">
    <source>
        <dbReference type="Google" id="ProtNLM"/>
    </source>
</evidence>
<gene>
    <name evidence="3" type="ORF">BJ875DRAFT_494380</name>
</gene>
<keyword evidence="4" id="KW-1185">Reference proteome</keyword>
<reference evidence="3" key="1">
    <citation type="journal article" date="2021" name="IMA Fungus">
        <title>Genomic characterization of three marine fungi, including Emericellopsis atlantica sp. nov. with signatures of a generalist lifestyle and marine biomass degradation.</title>
        <authorList>
            <person name="Hagestad O.C."/>
            <person name="Hou L."/>
            <person name="Andersen J.H."/>
            <person name="Hansen E.H."/>
            <person name="Altermark B."/>
            <person name="Li C."/>
            <person name="Kuhnert E."/>
            <person name="Cox R.J."/>
            <person name="Crous P.W."/>
            <person name="Spatafora J.W."/>
            <person name="Lail K."/>
            <person name="Amirebrahimi M."/>
            <person name="Lipzen A."/>
            <person name="Pangilinan J."/>
            <person name="Andreopoulos W."/>
            <person name="Hayes R.D."/>
            <person name="Ng V."/>
            <person name="Grigoriev I.V."/>
            <person name="Jackson S.A."/>
            <person name="Sutton T.D.S."/>
            <person name="Dobson A.D.W."/>
            <person name="Rama T."/>
        </authorList>
    </citation>
    <scope>NUCLEOTIDE SEQUENCE</scope>
    <source>
        <strain evidence="3">TRa018bII</strain>
    </source>
</reference>
<accession>A0A9P7YM88</accession>
<evidence type="ECO:0000313" key="3">
    <source>
        <dbReference type="EMBL" id="KAG9236170.1"/>
    </source>
</evidence>
<sequence length="448" mass="50370">MVMQLLVTLGGILVQEAALTTRNSLLVHCVADEQLLDDAREIERILKQSNLILEVDQDNHSDDESDSESKDEQDDSRDHRGPTSSPILNMAPNIDHCVTCLMNLLPAMESLVECHVPAENSRPDTLDVSSMAFSYIHNIRDKFPLCSVALSERLGEANWQRYLRINKRMSNEPTEIESSTHGSIFTPVSLFHDSGYATTNVSTSSFLTTKTQVGTQSFRVPETPSEVSDGILFICFICGRKSNQIRNRIDWKVHVFADLRPYLCTVSNCEMASNLFPTRRTWAQHEFSKHRDRKGMIECPFCQKTFVSDHHGFSSHVARHIETISLAALPSSEEPAIEVTESDQELQTASEHASTWQRPIPESEAGSNREADTRTEASPSSTYFSPPERTETRGSGGKGNCETTYSRLWFCPNCTGYMGLNEYDTACPECGSSRPYDVEWSYFLDPKK</sequence>
<dbReference type="Proteomes" id="UP000824998">
    <property type="component" value="Unassembled WGS sequence"/>
</dbReference>
<dbReference type="Gene3D" id="6.20.250.40">
    <property type="match status" value="1"/>
</dbReference>
<keyword evidence="2" id="KW-0732">Signal</keyword>
<feature type="signal peptide" evidence="2">
    <location>
        <begin position="1"/>
        <end position="17"/>
    </location>
</feature>
<comment type="caution">
    <text evidence="3">The sequence shown here is derived from an EMBL/GenBank/DDBJ whole genome shotgun (WGS) entry which is preliminary data.</text>
</comment>
<dbReference type="PANTHER" id="PTHR35391:SF7">
    <property type="entry name" value="C2H2-TYPE DOMAIN-CONTAINING PROTEIN"/>
    <property type="match status" value="1"/>
</dbReference>
<dbReference type="PANTHER" id="PTHR35391">
    <property type="entry name" value="C2H2-TYPE DOMAIN-CONTAINING PROTEIN-RELATED"/>
    <property type="match status" value="1"/>
</dbReference>